<gene>
    <name evidence="2" type="ORF">AZE42_01817</name>
</gene>
<dbReference type="InterPro" id="IPR001810">
    <property type="entry name" value="F-box_dom"/>
</dbReference>
<dbReference type="STRING" id="180088.A0A1J8QEJ6"/>
<comment type="caution">
    <text evidence="2">The sequence shown here is derived from an EMBL/GenBank/DDBJ whole genome shotgun (WGS) entry which is preliminary data.</text>
</comment>
<evidence type="ECO:0000313" key="3">
    <source>
        <dbReference type="Proteomes" id="UP000183567"/>
    </source>
</evidence>
<dbReference type="OrthoDB" id="2646305at2759"/>
<dbReference type="Proteomes" id="UP000183567">
    <property type="component" value="Unassembled WGS sequence"/>
</dbReference>
<evidence type="ECO:0000313" key="2">
    <source>
        <dbReference type="EMBL" id="OJA10180.1"/>
    </source>
</evidence>
<reference evidence="2 3" key="1">
    <citation type="submission" date="2016-03" db="EMBL/GenBank/DDBJ databases">
        <title>Comparative genomics of the ectomycorrhizal sister species Rhizopogon vinicolor and Rhizopogon vesiculosus (Basidiomycota: Boletales) reveals a divergence of the mating type B locus.</title>
        <authorList>
            <person name="Mujic A.B."/>
            <person name="Kuo A."/>
            <person name="Tritt A."/>
            <person name="Lipzen A."/>
            <person name="Chen C."/>
            <person name="Johnson J."/>
            <person name="Sharma A."/>
            <person name="Barry K."/>
            <person name="Grigoriev I.V."/>
            <person name="Spatafora J.W."/>
        </authorList>
    </citation>
    <scope>NUCLEOTIDE SEQUENCE [LARGE SCALE GENOMIC DNA]</scope>
    <source>
        <strain evidence="2 3">AM-OR11-056</strain>
    </source>
</reference>
<evidence type="ECO:0000259" key="1">
    <source>
        <dbReference type="PROSITE" id="PS50181"/>
    </source>
</evidence>
<protein>
    <recommendedName>
        <fullName evidence="1">F-box domain-containing protein</fullName>
    </recommendedName>
</protein>
<keyword evidence="3" id="KW-1185">Reference proteome</keyword>
<dbReference type="EMBL" id="LVVM01005572">
    <property type="protein sequence ID" value="OJA10180.1"/>
    <property type="molecule type" value="Genomic_DNA"/>
</dbReference>
<dbReference type="PROSITE" id="PS50181">
    <property type="entry name" value="FBOX"/>
    <property type="match status" value="1"/>
</dbReference>
<accession>A0A1J8QEJ6</accession>
<proteinExistence type="predicted"/>
<organism evidence="2 3">
    <name type="scientific">Rhizopogon vesiculosus</name>
    <dbReference type="NCBI Taxonomy" id="180088"/>
    <lineage>
        <taxon>Eukaryota</taxon>
        <taxon>Fungi</taxon>
        <taxon>Dikarya</taxon>
        <taxon>Basidiomycota</taxon>
        <taxon>Agaricomycotina</taxon>
        <taxon>Agaricomycetes</taxon>
        <taxon>Agaricomycetidae</taxon>
        <taxon>Boletales</taxon>
        <taxon>Suillineae</taxon>
        <taxon>Rhizopogonaceae</taxon>
        <taxon>Rhizopogon</taxon>
    </lineage>
</organism>
<name>A0A1J8QEJ6_9AGAM</name>
<dbReference type="AlphaFoldDB" id="A0A1J8QEJ6"/>
<feature type="domain" description="F-box" evidence="1">
    <location>
        <begin position="72"/>
        <end position="129"/>
    </location>
</feature>
<sequence>MSSVVDSTCIPSVAEIKEAQLALQRDGQELEHVESMISGQYAEIEAIHKRICPLEENRRAVQSRIFTNRARISPMRFLPTQILQRIFKACIPDDRYVTPDIQSAPLLLCQICRRWREVAEASSELWSSIAVDDLNDKGSYTAMVTRWLVASHHRPLARLFSAWCSHTQHFMTFHLFLDVAGPATHSPLPTYPPNLTHLGIREFFIHLINILVDFPALVQLKIVVSLRCLFLPSFDTVPIEHRALEILCIYLKDETIMSASSAKSLARTFDFLPSLRELTFFGHCGASLDLWLPESVHALLFDRSSCLLKRLLFHNFKRPLDMDALRERFRSFGIELRADDDSSDSFW</sequence>